<gene>
    <name evidence="6" type="ORF">CKO31_01615</name>
</gene>
<comment type="caution">
    <text evidence="6">The sequence shown here is derived from an EMBL/GenBank/DDBJ whole genome shotgun (WGS) entry which is preliminary data.</text>
</comment>
<feature type="region of interest" description="Disordered" evidence="2">
    <location>
        <begin position="1043"/>
        <end position="1075"/>
    </location>
</feature>
<feature type="compositionally biased region" description="Basic and acidic residues" evidence="2">
    <location>
        <begin position="556"/>
        <end position="573"/>
    </location>
</feature>
<dbReference type="InterPro" id="IPR002035">
    <property type="entry name" value="VWF_A"/>
</dbReference>
<evidence type="ECO:0000313" key="6">
    <source>
        <dbReference type="EMBL" id="MBK1629454.1"/>
    </source>
</evidence>
<dbReference type="PROSITE" id="PS50293">
    <property type="entry name" value="TPR_REGION"/>
    <property type="match status" value="1"/>
</dbReference>
<dbReference type="SUPFAM" id="SSF53300">
    <property type="entry name" value="vWA-like"/>
    <property type="match status" value="1"/>
</dbReference>
<dbReference type="InterPro" id="IPR011990">
    <property type="entry name" value="TPR-like_helical_dom_sf"/>
</dbReference>
<dbReference type="SMART" id="SM00028">
    <property type="entry name" value="TPR"/>
    <property type="match status" value="1"/>
</dbReference>
<keyword evidence="1" id="KW-0802">TPR repeat</keyword>
<feature type="transmembrane region" description="Helical" evidence="3">
    <location>
        <begin position="21"/>
        <end position="43"/>
    </location>
</feature>
<name>A0ABS1CD96_9GAMM</name>
<dbReference type="Gene3D" id="3.40.50.410">
    <property type="entry name" value="von Willebrand factor, type A domain"/>
    <property type="match status" value="1"/>
</dbReference>
<keyword evidence="3" id="KW-1133">Transmembrane helix</keyword>
<feature type="domain" description="VWFA" evidence="5">
    <location>
        <begin position="109"/>
        <end position="302"/>
    </location>
</feature>
<dbReference type="InterPro" id="IPR001763">
    <property type="entry name" value="Rhodanese-like_dom"/>
</dbReference>
<feature type="compositionally biased region" description="Basic residues" evidence="2">
    <location>
        <begin position="613"/>
        <end position="624"/>
    </location>
</feature>
<dbReference type="SMART" id="SM00327">
    <property type="entry name" value="VWA"/>
    <property type="match status" value="1"/>
</dbReference>
<feature type="region of interest" description="Disordered" evidence="2">
    <location>
        <begin position="484"/>
        <end position="637"/>
    </location>
</feature>
<dbReference type="Gene3D" id="1.25.40.10">
    <property type="entry name" value="Tetratricopeptide repeat domain"/>
    <property type="match status" value="1"/>
</dbReference>
<dbReference type="PANTHER" id="PTHR40940">
    <property type="entry name" value="PROTEIN BATD-RELATED"/>
    <property type="match status" value="1"/>
</dbReference>
<dbReference type="PROSITE" id="PS50005">
    <property type="entry name" value="TPR"/>
    <property type="match status" value="1"/>
</dbReference>
<feature type="repeat" description="TPR" evidence="1">
    <location>
        <begin position="440"/>
        <end position="473"/>
    </location>
</feature>
<evidence type="ECO:0000256" key="1">
    <source>
        <dbReference type="PROSITE-ProRule" id="PRU00339"/>
    </source>
</evidence>
<dbReference type="Pfam" id="PF13519">
    <property type="entry name" value="VWA_2"/>
    <property type="match status" value="1"/>
</dbReference>
<evidence type="ECO:0000313" key="7">
    <source>
        <dbReference type="Proteomes" id="UP000748752"/>
    </source>
</evidence>
<protein>
    <recommendedName>
        <fullName evidence="8">VWA domain-containing protein</fullName>
    </recommendedName>
</protein>
<dbReference type="InterPro" id="IPR036465">
    <property type="entry name" value="vWFA_dom_sf"/>
</dbReference>
<evidence type="ECO:0000259" key="4">
    <source>
        <dbReference type="PROSITE" id="PS50206"/>
    </source>
</evidence>
<dbReference type="PROSITE" id="PS50206">
    <property type="entry name" value="RHODANESE_3"/>
    <property type="match status" value="1"/>
</dbReference>
<evidence type="ECO:0000259" key="5">
    <source>
        <dbReference type="PROSITE" id="PS50234"/>
    </source>
</evidence>
<dbReference type="InterPro" id="IPR019734">
    <property type="entry name" value="TPR_rpt"/>
</dbReference>
<organism evidence="6 7">
    <name type="scientific">Thiohalocapsa halophila</name>
    <dbReference type="NCBI Taxonomy" id="69359"/>
    <lineage>
        <taxon>Bacteria</taxon>
        <taxon>Pseudomonadati</taxon>
        <taxon>Pseudomonadota</taxon>
        <taxon>Gammaproteobacteria</taxon>
        <taxon>Chromatiales</taxon>
        <taxon>Chromatiaceae</taxon>
        <taxon>Thiohalocapsa</taxon>
    </lineage>
</organism>
<reference evidence="6 7" key="1">
    <citation type="journal article" date="2020" name="Microorganisms">
        <title>Osmotic Adaptation and Compatible Solute Biosynthesis of Phototrophic Bacteria as Revealed from Genome Analyses.</title>
        <authorList>
            <person name="Imhoff J.F."/>
            <person name="Rahn T."/>
            <person name="Kunzel S."/>
            <person name="Keller A."/>
            <person name="Neulinger S.C."/>
        </authorList>
    </citation>
    <scope>NUCLEOTIDE SEQUENCE [LARGE SCALE GENOMIC DNA]</scope>
    <source>
        <strain evidence="6 7">DSM 6210</strain>
    </source>
</reference>
<feature type="compositionally biased region" description="Low complexity" evidence="2">
    <location>
        <begin position="493"/>
        <end position="521"/>
    </location>
</feature>
<dbReference type="InterPro" id="IPR025738">
    <property type="entry name" value="BatD"/>
</dbReference>
<dbReference type="Pfam" id="PF13584">
    <property type="entry name" value="BatD"/>
    <property type="match status" value="1"/>
</dbReference>
<dbReference type="Proteomes" id="UP000748752">
    <property type="component" value="Unassembled WGS sequence"/>
</dbReference>
<sequence length="1263" mass="132330">MAFSPVRRRDPLREAPMPDEFRLLNPGWLVALVPLALLLVGLARNGGGSGPWRRVIEPHLLAALTVGADGRPQRWPLAVLALGWLVAVIALANPTFERIEVPAFRDAAARVVVLDLSQSMLADDLAPNRLERARFKVEDILRRSRNGQVGLVVFAGDAFTVAPLTDDGETIRNMLPALSPEIMPAAGSRPGLGIQEGLKLLRQAGVRDGEVVVLTDDPGGARARSAAADLRRAGHRLAVIGVGTPEGAAVPGVRTSRGAVIAQLEEGKLRSLARHGGGDYARISVDDADLREALARDESGRVREDEDPMQADVWKELGPWVTLAVVPLAALGFRRGWLLLPAVLALNLGLVTPAPVLAQTSGGGPADPAASASAAPEPGLGERWRDLWQRPDQQAAGALAGGDYARAARLAQDPARSGAARYRLGDFDAAAEAFGAADDAQAHYNRGNALARAGRLEAALEAYDQALARAPDMADAAYNRERVQEALERREQQSQQQRSDQSQGQQQDQGRQGDAGEQSGEQSGGDDADAQAGEGGGGSAGDQQQGAAGSGGAGDSQRDAQSDARNDAQRDDTQGAGGDGSGADQERSAGGGADRDAAEGAESESRAGSSGMRRSHWSAARWRRIPGEPSTENPSMSATVKQPWLAAVAAALLLWSGGLWAEVSARFDRSTVHEGDTVNLIIETDGLRGGQPDLSALDADFEVLGTSTGSRIQIVNGRQSAMRTWKVQLAPKRQGSIEVPPMPVGDERTPALRLTVTETPREPAGVPGDDLFLEVDVGGDGGPVFVQQQVPLTVRLYSALPLRGGELSSPRPDGAVLERLGEDVQYSTRRNGRRYQVIERRFSLSPERSGELRIPPVSFSGDLRSADGGPFGDDRLAHLFRDPLFERFSSGFERGEPVRARSRAVTLEVEPQPDDFDGRWWLPARELAIDDSWERDPPALARGEPATRTLTITATGLAGSQIPEIAVPAPDSVRVYADDVEAETRTDGEKLFGVSRQQVTVMPTAGGSVTFPEIRVRWWDVQAGRERTAVVPARRLPVAGAAGGAASAGRDAPAAGSTASAAAGPADAGAGDGAAPADAPLPNRLAETRRPVGWLLLVAALLGGLALLWRLRHRLPRPRLPGALRPASGAAAPGLTGNGRRASAVRPGGGSAQVSALRAAAANGDARAAAQALLGLARRHWGASAPTSLGGIAARLAADGTAAGEQAGAAVRGLEASLYGPQAGAWDGSGFAEQVLPRFTSRAGGAAGEAGDEALAPLYPQRR</sequence>
<feature type="region of interest" description="Disordered" evidence="2">
    <location>
        <begin position="1243"/>
        <end position="1263"/>
    </location>
</feature>
<feature type="region of interest" description="Disordered" evidence="2">
    <location>
        <begin position="1126"/>
        <end position="1149"/>
    </location>
</feature>
<dbReference type="InterPro" id="IPR057699">
    <property type="entry name" value="DUF7939"/>
</dbReference>
<feature type="domain" description="Rhodanese" evidence="4">
    <location>
        <begin position="199"/>
        <end position="256"/>
    </location>
</feature>
<proteinExistence type="predicted"/>
<accession>A0ABS1CD96</accession>
<dbReference type="Pfam" id="PF25607">
    <property type="entry name" value="DUF7939"/>
    <property type="match status" value="1"/>
</dbReference>
<dbReference type="PANTHER" id="PTHR40940:SF1">
    <property type="entry name" value="PROTEIN BATD"/>
    <property type="match status" value="1"/>
</dbReference>
<keyword evidence="3" id="KW-0472">Membrane</keyword>
<keyword evidence="7" id="KW-1185">Reference proteome</keyword>
<dbReference type="PROSITE" id="PS50234">
    <property type="entry name" value="VWFA"/>
    <property type="match status" value="1"/>
</dbReference>
<dbReference type="Pfam" id="PF00515">
    <property type="entry name" value="TPR_1"/>
    <property type="match status" value="1"/>
</dbReference>
<dbReference type="EMBL" id="NRRV01000002">
    <property type="protein sequence ID" value="MBK1629454.1"/>
    <property type="molecule type" value="Genomic_DNA"/>
</dbReference>
<keyword evidence="3" id="KW-0812">Transmembrane</keyword>
<evidence type="ECO:0008006" key="8">
    <source>
        <dbReference type="Google" id="ProtNLM"/>
    </source>
</evidence>
<dbReference type="SUPFAM" id="SSF48452">
    <property type="entry name" value="TPR-like"/>
    <property type="match status" value="1"/>
</dbReference>
<evidence type="ECO:0000256" key="3">
    <source>
        <dbReference type="SAM" id="Phobius"/>
    </source>
</evidence>
<feature type="transmembrane region" description="Helical" evidence="3">
    <location>
        <begin position="1092"/>
        <end position="1111"/>
    </location>
</feature>
<evidence type="ECO:0000256" key="2">
    <source>
        <dbReference type="SAM" id="MobiDB-lite"/>
    </source>
</evidence>